<reference evidence="2" key="1">
    <citation type="journal article" date="2019" name="Int. J. Syst. Evol. Microbiol.">
        <title>The Global Catalogue of Microorganisms (GCM) 10K type strain sequencing project: providing services to taxonomists for standard genome sequencing and annotation.</title>
        <authorList>
            <consortium name="The Broad Institute Genomics Platform"/>
            <consortium name="The Broad Institute Genome Sequencing Center for Infectious Disease"/>
            <person name="Wu L."/>
            <person name="Ma J."/>
        </authorList>
    </citation>
    <scope>NUCLEOTIDE SEQUENCE [LARGE SCALE GENOMIC DNA]</scope>
    <source>
        <strain evidence="2">CECT 7798</strain>
    </source>
</reference>
<evidence type="ECO:0000313" key="1">
    <source>
        <dbReference type="EMBL" id="MFC3757908.1"/>
    </source>
</evidence>
<keyword evidence="2" id="KW-1185">Reference proteome</keyword>
<organism evidence="1 2">
    <name type="scientific">Chryseobacterium tructae</name>
    <dbReference type="NCBI Taxonomy" id="1037380"/>
    <lineage>
        <taxon>Bacteria</taxon>
        <taxon>Pseudomonadati</taxon>
        <taxon>Bacteroidota</taxon>
        <taxon>Flavobacteriia</taxon>
        <taxon>Flavobacteriales</taxon>
        <taxon>Weeksellaceae</taxon>
        <taxon>Chryseobacterium group</taxon>
        <taxon>Chryseobacterium</taxon>
    </lineage>
</organism>
<sequence>MSIDPYQPQVFKSKFHDIQLITTELDEPHYGYEIWKCRLYINGTVFHHEYLNYENKFFGLPENLENFVLESSNGKFVFIPYGLLVLNTENQELKKYDKTIENYNNKFISNLFLNDFLIVLNQRVICIVDMVKNRFIEEIYPYQKLVFEKMWIVKNKIYFLYKDKELDKNDTLIFNTETYAFESTNTL</sequence>
<name>A0ABV7XZZ2_9FLAO</name>
<accession>A0ABV7XZZ2</accession>
<dbReference type="Proteomes" id="UP001595735">
    <property type="component" value="Unassembled WGS sequence"/>
</dbReference>
<comment type="caution">
    <text evidence="1">The sequence shown here is derived from an EMBL/GenBank/DDBJ whole genome shotgun (WGS) entry which is preliminary data.</text>
</comment>
<protein>
    <submittedName>
        <fullName evidence="1">Uncharacterized protein</fullName>
    </submittedName>
</protein>
<dbReference type="RefSeq" id="WP_290299426.1">
    <property type="nucleotide sequence ID" value="NZ_JAUFQR010000001.1"/>
</dbReference>
<gene>
    <name evidence="1" type="ORF">ACFONJ_18160</name>
</gene>
<evidence type="ECO:0000313" key="2">
    <source>
        <dbReference type="Proteomes" id="UP001595735"/>
    </source>
</evidence>
<proteinExistence type="predicted"/>
<dbReference type="EMBL" id="JBHRYO010000002">
    <property type="protein sequence ID" value="MFC3757908.1"/>
    <property type="molecule type" value="Genomic_DNA"/>
</dbReference>